<keyword evidence="8" id="KW-1133">Transmembrane helix</keyword>
<organism evidence="10 11">
    <name type="scientific">Haloarchaeobius litoreus</name>
    <dbReference type="NCBI Taxonomy" id="755306"/>
    <lineage>
        <taxon>Archaea</taxon>
        <taxon>Methanobacteriati</taxon>
        <taxon>Methanobacteriota</taxon>
        <taxon>Stenosarchaea group</taxon>
        <taxon>Halobacteria</taxon>
        <taxon>Halobacteriales</taxon>
        <taxon>Halorubellaceae</taxon>
        <taxon>Haloarchaeobius</taxon>
    </lineage>
</organism>
<dbReference type="RefSeq" id="WP_256400155.1">
    <property type="nucleotide sequence ID" value="NZ_JANHJR010000002.1"/>
</dbReference>
<dbReference type="Proteomes" id="UP001597034">
    <property type="component" value="Unassembled WGS sequence"/>
</dbReference>
<comment type="subcellular location">
    <subcellularLocation>
        <location evidence="1">Membrane</location>
    </subcellularLocation>
</comment>
<feature type="region of interest" description="Disordered" evidence="7">
    <location>
        <begin position="30"/>
        <end position="67"/>
    </location>
</feature>
<evidence type="ECO:0000256" key="2">
    <source>
        <dbReference type="ARBA" id="ARBA00022448"/>
    </source>
</evidence>
<keyword evidence="5" id="KW-0186">Copper</keyword>
<protein>
    <submittedName>
        <fullName evidence="10">Plastocyanin/azurin family copper-binding protein</fullName>
    </submittedName>
</protein>
<keyword evidence="6 8" id="KW-0472">Membrane</keyword>
<evidence type="ECO:0000259" key="9">
    <source>
        <dbReference type="Pfam" id="PF00127"/>
    </source>
</evidence>
<dbReference type="PROSITE" id="PS51318">
    <property type="entry name" value="TAT"/>
    <property type="match status" value="1"/>
</dbReference>
<keyword evidence="11" id="KW-1185">Reference proteome</keyword>
<keyword evidence="4" id="KW-0249">Electron transport</keyword>
<keyword evidence="8" id="KW-0812">Transmembrane</keyword>
<dbReference type="AlphaFoldDB" id="A0ABD6DHG8"/>
<dbReference type="PANTHER" id="PTHR34192:SF10">
    <property type="entry name" value="PLASTOCYANIN MAJOR ISOFORM, CHLOROPLASTIC-RELATED"/>
    <property type="match status" value="1"/>
</dbReference>
<evidence type="ECO:0000256" key="3">
    <source>
        <dbReference type="ARBA" id="ARBA00022723"/>
    </source>
</evidence>
<feature type="domain" description="Blue (type 1) copper" evidence="9">
    <location>
        <begin position="84"/>
        <end position="157"/>
    </location>
</feature>
<keyword evidence="2" id="KW-0813">Transport</keyword>
<dbReference type="Gene3D" id="2.60.40.420">
    <property type="entry name" value="Cupredoxins - blue copper proteins"/>
    <property type="match status" value="1"/>
</dbReference>
<dbReference type="GO" id="GO:0046872">
    <property type="term" value="F:metal ion binding"/>
    <property type="evidence" value="ECO:0007669"/>
    <property type="project" value="UniProtKB-KW"/>
</dbReference>
<comment type="caution">
    <text evidence="10">The sequence shown here is derived from an EMBL/GenBank/DDBJ whole genome shotgun (WGS) entry which is preliminary data.</text>
</comment>
<proteinExistence type="predicted"/>
<dbReference type="EMBL" id="JBHUDO010000001">
    <property type="protein sequence ID" value="MFD1644913.1"/>
    <property type="molecule type" value="Genomic_DNA"/>
</dbReference>
<sequence>MNRRDFLMAASGVAGGAGAASAAAAAQEETGSSGSFGIQEGNNSSDNGTTNGTTAAPGGGGGGSATVAVGPNGDYVYTPGTEEPLYISPGTTVTFEWESDNHNINPQSVPEGSDWEGHMPTENTGFTYEYTFETLGTYEYQCDPHVGLGMVGTIIVNESGQAPGGEGGGEVDPEHMGVPIQAHWVGIATILAIMSSLMFTFYVLKYGESAHSSSPGRD</sequence>
<dbReference type="Pfam" id="PF00127">
    <property type="entry name" value="Copper-bind"/>
    <property type="match status" value="1"/>
</dbReference>
<dbReference type="InterPro" id="IPR006311">
    <property type="entry name" value="TAT_signal"/>
</dbReference>
<evidence type="ECO:0000256" key="7">
    <source>
        <dbReference type="SAM" id="MobiDB-lite"/>
    </source>
</evidence>
<dbReference type="InterPro" id="IPR000923">
    <property type="entry name" value="BlueCu_1"/>
</dbReference>
<dbReference type="PANTHER" id="PTHR34192">
    <property type="entry name" value="PLASTOCYANIN MAJOR ISOFORM, CHLOROPLASTIC-RELATED"/>
    <property type="match status" value="1"/>
</dbReference>
<accession>A0ABD6DHG8</accession>
<evidence type="ECO:0000256" key="1">
    <source>
        <dbReference type="ARBA" id="ARBA00004370"/>
    </source>
</evidence>
<feature type="transmembrane region" description="Helical" evidence="8">
    <location>
        <begin position="184"/>
        <end position="204"/>
    </location>
</feature>
<evidence type="ECO:0000256" key="4">
    <source>
        <dbReference type="ARBA" id="ARBA00022982"/>
    </source>
</evidence>
<gene>
    <name evidence="10" type="ORF">ACFSBL_04375</name>
</gene>
<evidence type="ECO:0000256" key="6">
    <source>
        <dbReference type="ARBA" id="ARBA00023136"/>
    </source>
</evidence>
<dbReference type="GO" id="GO:0016020">
    <property type="term" value="C:membrane"/>
    <property type="evidence" value="ECO:0007669"/>
    <property type="project" value="UniProtKB-SubCell"/>
</dbReference>
<reference evidence="10 11" key="1">
    <citation type="journal article" date="2019" name="Int. J. Syst. Evol. Microbiol.">
        <title>The Global Catalogue of Microorganisms (GCM) 10K type strain sequencing project: providing services to taxonomists for standard genome sequencing and annotation.</title>
        <authorList>
            <consortium name="The Broad Institute Genomics Platform"/>
            <consortium name="The Broad Institute Genome Sequencing Center for Infectious Disease"/>
            <person name="Wu L."/>
            <person name="Ma J."/>
        </authorList>
    </citation>
    <scope>NUCLEOTIDE SEQUENCE [LARGE SCALE GENOMIC DNA]</scope>
    <source>
        <strain evidence="10 11">CGMCC 1.10390</strain>
    </source>
</reference>
<evidence type="ECO:0000313" key="11">
    <source>
        <dbReference type="Proteomes" id="UP001597034"/>
    </source>
</evidence>
<feature type="compositionally biased region" description="Low complexity" evidence="7">
    <location>
        <begin position="30"/>
        <end position="56"/>
    </location>
</feature>
<name>A0ABD6DHG8_9EURY</name>
<evidence type="ECO:0000256" key="8">
    <source>
        <dbReference type="SAM" id="Phobius"/>
    </source>
</evidence>
<keyword evidence="3" id="KW-0479">Metal-binding</keyword>
<evidence type="ECO:0000313" key="10">
    <source>
        <dbReference type="EMBL" id="MFD1644913.1"/>
    </source>
</evidence>
<dbReference type="InterPro" id="IPR028871">
    <property type="entry name" value="BlueCu_1_BS"/>
</dbReference>
<dbReference type="InterPro" id="IPR008972">
    <property type="entry name" value="Cupredoxin"/>
</dbReference>
<evidence type="ECO:0000256" key="5">
    <source>
        <dbReference type="ARBA" id="ARBA00023008"/>
    </source>
</evidence>
<dbReference type="SUPFAM" id="SSF49503">
    <property type="entry name" value="Cupredoxins"/>
    <property type="match status" value="1"/>
</dbReference>
<dbReference type="PROSITE" id="PS00196">
    <property type="entry name" value="COPPER_BLUE"/>
    <property type="match status" value="1"/>
</dbReference>